<reference evidence="2 4" key="2">
    <citation type="journal article" date="2013" name="Nature">
        <title>Insights into bilaterian evolution from three spiralian genomes.</title>
        <authorList>
            <person name="Simakov O."/>
            <person name="Marletaz F."/>
            <person name="Cho S.J."/>
            <person name="Edsinger-Gonzales E."/>
            <person name="Havlak P."/>
            <person name="Hellsten U."/>
            <person name="Kuo D.H."/>
            <person name="Larsson T."/>
            <person name="Lv J."/>
            <person name="Arendt D."/>
            <person name="Savage R."/>
            <person name="Osoegawa K."/>
            <person name="de Jong P."/>
            <person name="Grimwood J."/>
            <person name="Chapman J.A."/>
            <person name="Shapiro H."/>
            <person name="Aerts A."/>
            <person name="Otillar R.P."/>
            <person name="Terry A.Y."/>
            <person name="Boore J.L."/>
            <person name="Grigoriev I.V."/>
            <person name="Lindberg D.R."/>
            <person name="Seaver E.C."/>
            <person name="Weisblat D.A."/>
            <person name="Putnam N.H."/>
            <person name="Rokhsar D.S."/>
        </authorList>
    </citation>
    <scope>NUCLEOTIDE SEQUENCE</scope>
</reference>
<feature type="compositionally biased region" description="Basic residues" evidence="1">
    <location>
        <begin position="133"/>
        <end position="145"/>
    </location>
</feature>
<feature type="region of interest" description="Disordered" evidence="1">
    <location>
        <begin position="72"/>
        <end position="145"/>
    </location>
</feature>
<dbReference type="EnsemblMetazoa" id="HelroT180403">
    <property type="protein sequence ID" value="HelroP180403"/>
    <property type="gene ID" value="HelroG180403"/>
</dbReference>
<dbReference type="Proteomes" id="UP000015101">
    <property type="component" value="Unassembled WGS sequence"/>
</dbReference>
<accession>T1FFV8</accession>
<proteinExistence type="predicted"/>
<evidence type="ECO:0000256" key="1">
    <source>
        <dbReference type="SAM" id="MobiDB-lite"/>
    </source>
</evidence>
<organism evidence="3 4">
    <name type="scientific">Helobdella robusta</name>
    <name type="common">Californian leech</name>
    <dbReference type="NCBI Taxonomy" id="6412"/>
    <lineage>
        <taxon>Eukaryota</taxon>
        <taxon>Metazoa</taxon>
        <taxon>Spiralia</taxon>
        <taxon>Lophotrochozoa</taxon>
        <taxon>Annelida</taxon>
        <taxon>Clitellata</taxon>
        <taxon>Hirudinea</taxon>
        <taxon>Rhynchobdellida</taxon>
        <taxon>Glossiphoniidae</taxon>
        <taxon>Helobdella</taxon>
    </lineage>
</organism>
<feature type="compositionally biased region" description="Low complexity" evidence="1">
    <location>
        <begin position="97"/>
        <end position="121"/>
    </location>
</feature>
<feature type="compositionally biased region" description="Low complexity" evidence="1">
    <location>
        <begin position="72"/>
        <end position="87"/>
    </location>
</feature>
<protein>
    <submittedName>
        <fullName evidence="2 3">Uncharacterized protein</fullName>
    </submittedName>
</protein>
<evidence type="ECO:0000313" key="4">
    <source>
        <dbReference type="Proteomes" id="UP000015101"/>
    </source>
</evidence>
<dbReference type="CTD" id="20207707"/>
<dbReference type="InParanoid" id="T1FFV8"/>
<reference evidence="3" key="3">
    <citation type="submission" date="2015-06" db="UniProtKB">
        <authorList>
            <consortium name="EnsemblMetazoa"/>
        </authorList>
    </citation>
    <scope>IDENTIFICATION</scope>
</reference>
<evidence type="ECO:0000313" key="2">
    <source>
        <dbReference type="EMBL" id="ESN93984.1"/>
    </source>
</evidence>
<dbReference type="GeneID" id="20207707"/>
<name>T1FFV8_HELRO</name>
<dbReference type="KEGG" id="hro:HELRODRAFT_180403"/>
<dbReference type="HOGENOM" id="CLU_1788969_0_0_1"/>
<reference evidence="4" key="1">
    <citation type="submission" date="2012-12" db="EMBL/GenBank/DDBJ databases">
        <authorList>
            <person name="Hellsten U."/>
            <person name="Grimwood J."/>
            <person name="Chapman J.A."/>
            <person name="Shapiro H."/>
            <person name="Aerts A."/>
            <person name="Otillar R.P."/>
            <person name="Terry A.Y."/>
            <person name="Boore J.L."/>
            <person name="Simakov O."/>
            <person name="Marletaz F."/>
            <person name="Cho S.-J."/>
            <person name="Edsinger-Gonzales E."/>
            <person name="Havlak P."/>
            <person name="Kuo D.-H."/>
            <person name="Larsson T."/>
            <person name="Lv J."/>
            <person name="Arendt D."/>
            <person name="Savage R."/>
            <person name="Osoegawa K."/>
            <person name="de Jong P."/>
            <person name="Lindberg D.R."/>
            <person name="Seaver E.C."/>
            <person name="Weisblat D.A."/>
            <person name="Putnam N.H."/>
            <person name="Grigoriev I.V."/>
            <person name="Rokhsar D.S."/>
        </authorList>
    </citation>
    <scope>NUCLEOTIDE SEQUENCE</scope>
</reference>
<evidence type="ECO:0000313" key="3">
    <source>
        <dbReference type="EnsemblMetazoa" id="HelroP180403"/>
    </source>
</evidence>
<sequence length="145" mass="15344">MRIRLGSLNMLIDLINKTPFPEWMRMQGPIPSSLESAIDPDFKTTGWDSYYEPKEFDFYVSGYFGAAGATGATDATANADNGDNNGNSGNGGFKAPSGFNDSNGFDGSNGLNGSNGSNGSNGYYGGGSDGGKRKSPLRNNFRKLN</sequence>
<keyword evidence="4" id="KW-1185">Reference proteome</keyword>
<dbReference type="RefSeq" id="XP_009027954.1">
    <property type="nucleotide sequence ID" value="XM_009029706.1"/>
</dbReference>
<gene>
    <name evidence="3" type="primary">20207707</name>
    <name evidence="2" type="ORF">HELRODRAFT_180403</name>
</gene>
<dbReference type="EMBL" id="KB097579">
    <property type="protein sequence ID" value="ESN93984.1"/>
    <property type="molecule type" value="Genomic_DNA"/>
</dbReference>
<dbReference type="EMBL" id="AMQM01007184">
    <property type="status" value="NOT_ANNOTATED_CDS"/>
    <property type="molecule type" value="Genomic_DNA"/>
</dbReference>
<dbReference type="AlphaFoldDB" id="T1FFV8"/>